<sequence>MDNNDSITVSAERKKGQHLSLEDRGAVKALLKQGLGVRGIARNIGCSPSTISYELRRGTPTRKSNRGQAPGYSPKLGEAIYKANRRACVKPLKAGSCKTFIDWVVKQIREHKWSLDSCCGYAKRQCLYSEDQMVCTRTLYNMVWAGLLPITPTELPEALKRSTRKARGRENKKHYGTSISARPEIASLRIEGGHWEGDTVVGKRAGKEAVVLSLLEKKTEHYIAIRIPGKTSDAVMSAMKSLRAEYGERFSQIFKTITVDNGSEFADFAEVEAWGSQIYFAHPYSSWERPQNERHNGLFRTFVPKGTSIEQYTDEDILSAADELNGRPRKKLGYHTPEELFEAFLDSEYAA</sequence>
<dbReference type="GO" id="GO:0004803">
    <property type="term" value="F:transposase activity"/>
    <property type="evidence" value="ECO:0007669"/>
    <property type="project" value="TreeGrafter"/>
</dbReference>
<dbReference type="GO" id="GO:0005829">
    <property type="term" value="C:cytosol"/>
    <property type="evidence" value="ECO:0007669"/>
    <property type="project" value="TreeGrafter"/>
</dbReference>
<dbReference type="NCBIfam" id="NF033563">
    <property type="entry name" value="transpos_IS30"/>
    <property type="match status" value="1"/>
</dbReference>
<feature type="domain" description="Integrase catalytic" evidence="2">
    <location>
        <begin position="179"/>
        <end position="345"/>
    </location>
</feature>
<dbReference type="PROSITE" id="PS50994">
    <property type="entry name" value="INTEGRASE"/>
    <property type="match status" value="1"/>
</dbReference>
<dbReference type="PANTHER" id="PTHR10948">
    <property type="entry name" value="TRANSPOSASE"/>
    <property type="match status" value="1"/>
</dbReference>
<dbReference type="InterPro" id="IPR025246">
    <property type="entry name" value="IS30-like_HTH"/>
</dbReference>
<dbReference type="Gene3D" id="1.10.10.60">
    <property type="entry name" value="Homeodomain-like"/>
    <property type="match status" value="1"/>
</dbReference>
<dbReference type="SUPFAM" id="SSF53098">
    <property type="entry name" value="Ribonuclease H-like"/>
    <property type="match status" value="1"/>
</dbReference>
<reference evidence="3" key="1">
    <citation type="submission" date="2019-08" db="EMBL/GenBank/DDBJ databases">
        <authorList>
            <person name="Kucharzyk K."/>
            <person name="Murdoch R.W."/>
            <person name="Higgins S."/>
            <person name="Loffler F."/>
        </authorList>
    </citation>
    <scope>NUCLEOTIDE SEQUENCE</scope>
</reference>
<dbReference type="EMBL" id="VSSQ01004982">
    <property type="protein sequence ID" value="MPM27390.1"/>
    <property type="molecule type" value="Genomic_DNA"/>
</dbReference>
<proteinExistence type="predicted"/>
<evidence type="ECO:0000313" key="3">
    <source>
        <dbReference type="EMBL" id="MPM27390.1"/>
    </source>
</evidence>
<gene>
    <name evidence="3" type="ORF">SDC9_73901</name>
</gene>
<dbReference type="GO" id="GO:0003676">
    <property type="term" value="F:nucleic acid binding"/>
    <property type="evidence" value="ECO:0007669"/>
    <property type="project" value="InterPro"/>
</dbReference>
<protein>
    <submittedName>
        <fullName evidence="3">IS30 family transposase ISLga1</fullName>
    </submittedName>
</protein>
<dbReference type="Pfam" id="PF13936">
    <property type="entry name" value="HTH_38"/>
    <property type="match status" value="1"/>
</dbReference>
<dbReference type="Gene3D" id="3.30.420.10">
    <property type="entry name" value="Ribonuclease H-like superfamily/Ribonuclease H"/>
    <property type="match status" value="1"/>
</dbReference>
<dbReference type="GO" id="GO:0006310">
    <property type="term" value="P:DNA recombination"/>
    <property type="evidence" value="ECO:0007669"/>
    <property type="project" value="UniProtKB-KW"/>
</dbReference>
<dbReference type="InterPro" id="IPR051917">
    <property type="entry name" value="Transposase-Integrase"/>
</dbReference>
<dbReference type="GO" id="GO:0032196">
    <property type="term" value="P:transposition"/>
    <property type="evidence" value="ECO:0007669"/>
    <property type="project" value="TreeGrafter"/>
</dbReference>
<keyword evidence="1" id="KW-0233">DNA recombination</keyword>
<dbReference type="PANTHER" id="PTHR10948:SF23">
    <property type="entry name" value="TRANSPOSASE INSI FOR INSERTION SEQUENCE ELEMENT IS30A-RELATED"/>
    <property type="match status" value="1"/>
</dbReference>
<evidence type="ECO:0000259" key="2">
    <source>
        <dbReference type="PROSITE" id="PS50994"/>
    </source>
</evidence>
<accession>A0A644YG16</accession>
<dbReference type="InterPro" id="IPR001584">
    <property type="entry name" value="Integrase_cat-core"/>
</dbReference>
<dbReference type="InterPro" id="IPR012337">
    <property type="entry name" value="RNaseH-like_sf"/>
</dbReference>
<dbReference type="InterPro" id="IPR036397">
    <property type="entry name" value="RNaseH_sf"/>
</dbReference>
<dbReference type="GO" id="GO:0015074">
    <property type="term" value="P:DNA integration"/>
    <property type="evidence" value="ECO:0007669"/>
    <property type="project" value="InterPro"/>
</dbReference>
<dbReference type="AlphaFoldDB" id="A0A644YG16"/>
<comment type="caution">
    <text evidence="3">The sequence shown here is derived from an EMBL/GenBank/DDBJ whole genome shotgun (WGS) entry which is preliminary data.</text>
</comment>
<evidence type="ECO:0000256" key="1">
    <source>
        <dbReference type="ARBA" id="ARBA00023172"/>
    </source>
</evidence>
<organism evidence="3">
    <name type="scientific">bioreactor metagenome</name>
    <dbReference type="NCBI Taxonomy" id="1076179"/>
    <lineage>
        <taxon>unclassified sequences</taxon>
        <taxon>metagenomes</taxon>
        <taxon>ecological metagenomes</taxon>
    </lineage>
</organism>
<dbReference type="InterPro" id="IPR053392">
    <property type="entry name" value="Transposase_IS30-like"/>
</dbReference>
<name>A0A644YG16_9ZZZZ</name>